<comment type="similarity">
    <text evidence="1">Belongs to the LysR transcriptional regulatory family.</text>
</comment>
<dbReference type="InterPro" id="IPR005119">
    <property type="entry name" value="LysR_subst-bd"/>
</dbReference>
<sequence>MELSWLNTFITVEREKSFRKAADVLFVSQPTVTVHIKSIEKELGVSLFERNNRFVKLTEEGRRFLGHAQRVLAVHQEGMEDMHSFTQGYRQKLSLAISPSIADTIMPTVLKGYLKRNPEVEINVDIRESVEIEEAVRNEEVDIGFSLLPSHNNDVICYELYEDEIVFCVPHDGYDDESAPLNYPETFLQQHYLFTHNYPGVWDSLHQKIKSTFPQTKSMKVSQVHITKRFIASGLGVSFLPKSAVRRELLEGRILEVPFPEISLPNVHTFALTKYNHTLENDFIDFVSNHQFK</sequence>
<dbReference type="SUPFAM" id="SSF46785">
    <property type="entry name" value="Winged helix' DNA-binding domain"/>
    <property type="match status" value="1"/>
</dbReference>
<comment type="caution">
    <text evidence="6">The sequence shown here is derived from an EMBL/GenBank/DDBJ whole genome shotgun (WGS) entry which is preliminary data.</text>
</comment>
<dbReference type="EMBL" id="AVBF01000003">
    <property type="protein sequence ID" value="KGP74270.1"/>
    <property type="molecule type" value="Genomic_DNA"/>
</dbReference>
<dbReference type="CDD" id="cd05466">
    <property type="entry name" value="PBP2_LTTR_substrate"/>
    <property type="match status" value="1"/>
</dbReference>
<reference evidence="6 7" key="1">
    <citation type="journal article" date="2015" name="Stand. Genomic Sci.">
        <title>High quality draft genome sequence of the moderately halophilic bacterium Pontibacillus yanchengensis Y32(T) and comparison among Pontibacillus genomes.</title>
        <authorList>
            <person name="Huang J."/>
            <person name="Qiao Z.X."/>
            <person name="Tang J.W."/>
            <person name="Wang G."/>
        </authorList>
    </citation>
    <scope>NUCLEOTIDE SEQUENCE [LARGE SCALE GENOMIC DNA]</scope>
    <source>
        <strain evidence="6 7">Y32</strain>
    </source>
</reference>
<dbReference type="InterPro" id="IPR036390">
    <property type="entry name" value="WH_DNA-bd_sf"/>
</dbReference>
<evidence type="ECO:0000313" key="6">
    <source>
        <dbReference type="EMBL" id="KGP74270.1"/>
    </source>
</evidence>
<keyword evidence="2" id="KW-0805">Transcription regulation</keyword>
<dbReference type="FunFam" id="1.10.10.10:FF:000001">
    <property type="entry name" value="LysR family transcriptional regulator"/>
    <property type="match status" value="1"/>
</dbReference>
<dbReference type="Pfam" id="PF00126">
    <property type="entry name" value="HTH_1"/>
    <property type="match status" value="1"/>
</dbReference>
<evidence type="ECO:0000256" key="3">
    <source>
        <dbReference type="ARBA" id="ARBA00023125"/>
    </source>
</evidence>
<dbReference type="Pfam" id="PF03466">
    <property type="entry name" value="LysR_substrate"/>
    <property type="match status" value="1"/>
</dbReference>
<name>A0A0A2TYE8_9BACI</name>
<evidence type="ECO:0000256" key="4">
    <source>
        <dbReference type="ARBA" id="ARBA00023163"/>
    </source>
</evidence>
<dbReference type="PROSITE" id="PS50931">
    <property type="entry name" value="HTH_LYSR"/>
    <property type="match status" value="1"/>
</dbReference>
<dbReference type="AlphaFoldDB" id="A0A0A2TYE8"/>
<dbReference type="STRING" id="1385514.N782_15015"/>
<dbReference type="SUPFAM" id="SSF53850">
    <property type="entry name" value="Periplasmic binding protein-like II"/>
    <property type="match status" value="1"/>
</dbReference>
<feature type="domain" description="HTH lysR-type" evidence="5">
    <location>
        <begin position="1"/>
        <end position="58"/>
    </location>
</feature>
<dbReference type="PRINTS" id="PR00039">
    <property type="entry name" value="HTHLYSR"/>
</dbReference>
<dbReference type="RefSeq" id="WP_036815551.1">
    <property type="nucleotide sequence ID" value="NZ_AVBF01000003.1"/>
</dbReference>
<dbReference type="PANTHER" id="PTHR30126:SF64">
    <property type="entry name" value="HTH-TYPE TRANSCRIPTIONAL REGULATOR CITR"/>
    <property type="match status" value="1"/>
</dbReference>
<keyword evidence="4" id="KW-0804">Transcription</keyword>
<keyword evidence="3" id="KW-0238">DNA-binding</keyword>
<dbReference type="GO" id="GO:0003700">
    <property type="term" value="F:DNA-binding transcription factor activity"/>
    <property type="evidence" value="ECO:0007669"/>
    <property type="project" value="InterPro"/>
</dbReference>
<dbReference type="Gene3D" id="1.10.10.10">
    <property type="entry name" value="Winged helix-like DNA-binding domain superfamily/Winged helix DNA-binding domain"/>
    <property type="match status" value="1"/>
</dbReference>
<keyword evidence="7" id="KW-1185">Reference proteome</keyword>
<dbReference type="InterPro" id="IPR036388">
    <property type="entry name" value="WH-like_DNA-bd_sf"/>
</dbReference>
<organism evidence="6 7">
    <name type="scientific">Pontibacillus yanchengensis Y32</name>
    <dbReference type="NCBI Taxonomy" id="1385514"/>
    <lineage>
        <taxon>Bacteria</taxon>
        <taxon>Bacillati</taxon>
        <taxon>Bacillota</taxon>
        <taxon>Bacilli</taxon>
        <taxon>Bacillales</taxon>
        <taxon>Bacillaceae</taxon>
        <taxon>Pontibacillus</taxon>
    </lineage>
</organism>
<dbReference type="Proteomes" id="UP000030147">
    <property type="component" value="Unassembled WGS sequence"/>
</dbReference>
<dbReference type="GO" id="GO:0000976">
    <property type="term" value="F:transcription cis-regulatory region binding"/>
    <property type="evidence" value="ECO:0007669"/>
    <property type="project" value="TreeGrafter"/>
</dbReference>
<dbReference type="eggNOG" id="COG0583">
    <property type="taxonomic scope" value="Bacteria"/>
</dbReference>
<evidence type="ECO:0000256" key="1">
    <source>
        <dbReference type="ARBA" id="ARBA00009437"/>
    </source>
</evidence>
<dbReference type="InterPro" id="IPR000847">
    <property type="entry name" value="LysR_HTH_N"/>
</dbReference>
<evidence type="ECO:0000313" key="7">
    <source>
        <dbReference type="Proteomes" id="UP000030147"/>
    </source>
</evidence>
<dbReference type="OrthoDB" id="9803735at2"/>
<protein>
    <submittedName>
        <fullName evidence="6">LysR family transcriptional regulator</fullName>
    </submittedName>
</protein>
<evidence type="ECO:0000256" key="2">
    <source>
        <dbReference type="ARBA" id="ARBA00023015"/>
    </source>
</evidence>
<gene>
    <name evidence="6" type="ORF">N782_15015</name>
</gene>
<evidence type="ECO:0000259" key="5">
    <source>
        <dbReference type="PROSITE" id="PS50931"/>
    </source>
</evidence>
<dbReference type="PANTHER" id="PTHR30126">
    <property type="entry name" value="HTH-TYPE TRANSCRIPTIONAL REGULATOR"/>
    <property type="match status" value="1"/>
</dbReference>
<accession>A0A0A2TYE8</accession>
<proteinExistence type="inferred from homology"/>
<dbReference type="Gene3D" id="3.40.190.290">
    <property type="match status" value="1"/>
</dbReference>